<dbReference type="GeneID" id="14915871"/>
<evidence type="ECO:0000313" key="3">
    <source>
        <dbReference type="EMBL" id="ELR15269.1"/>
    </source>
</evidence>
<dbReference type="Proteomes" id="UP000011083">
    <property type="component" value="Unassembled WGS sequence"/>
</dbReference>
<feature type="region of interest" description="Disordered" evidence="1">
    <location>
        <begin position="146"/>
        <end position="320"/>
    </location>
</feature>
<gene>
    <name evidence="3" type="ORF">ACA1_220060</name>
</gene>
<dbReference type="KEGG" id="acan:ACA1_220060"/>
<reference evidence="3 4" key="1">
    <citation type="journal article" date="2013" name="Genome Biol.">
        <title>Genome of Acanthamoeba castellanii highlights extensive lateral gene transfer and early evolution of tyrosine kinase signaling.</title>
        <authorList>
            <person name="Clarke M."/>
            <person name="Lohan A.J."/>
            <person name="Liu B."/>
            <person name="Lagkouvardos I."/>
            <person name="Roy S."/>
            <person name="Zafar N."/>
            <person name="Bertelli C."/>
            <person name="Schilde C."/>
            <person name="Kianianmomeni A."/>
            <person name="Burglin T.R."/>
            <person name="Frech C."/>
            <person name="Turcotte B."/>
            <person name="Kopec K.O."/>
            <person name="Synnott J.M."/>
            <person name="Choo C."/>
            <person name="Paponov I."/>
            <person name="Finkler A."/>
            <person name="Soon Heng Tan C."/>
            <person name="Hutchins A.P."/>
            <person name="Weinmeier T."/>
            <person name="Rattei T."/>
            <person name="Chu J.S."/>
            <person name="Gimenez G."/>
            <person name="Irimia M."/>
            <person name="Rigden D.J."/>
            <person name="Fitzpatrick D.A."/>
            <person name="Lorenzo-Morales J."/>
            <person name="Bateman A."/>
            <person name="Chiu C.H."/>
            <person name="Tang P."/>
            <person name="Hegemann P."/>
            <person name="Fromm H."/>
            <person name="Raoult D."/>
            <person name="Greub G."/>
            <person name="Miranda-Saavedra D."/>
            <person name="Chen N."/>
            <person name="Nash P."/>
            <person name="Ginger M.L."/>
            <person name="Horn M."/>
            <person name="Schaap P."/>
            <person name="Caler L."/>
            <person name="Loftus B."/>
        </authorList>
    </citation>
    <scope>NUCLEOTIDE SEQUENCE [LARGE SCALE GENOMIC DNA]</scope>
    <source>
        <strain evidence="3 4">Neff</strain>
    </source>
</reference>
<organism evidence="3 4">
    <name type="scientific">Acanthamoeba castellanii (strain ATCC 30010 / Neff)</name>
    <dbReference type="NCBI Taxonomy" id="1257118"/>
    <lineage>
        <taxon>Eukaryota</taxon>
        <taxon>Amoebozoa</taxon>
        <taxon>Discosea</taxon>
        <taxon>Longamoebia</taxon>
        <taxon>Centramoebida</taxon>
        <taxon>Acanthamoebidae</taxon>
        <taxon>Acanthamoeba</taxon>
    </lineage>
</organism>
<dbReference type="PROSITE" id="PS50800">
    <property type="entry name" value="SAP"/>
    <property type="match status" value="1"/>
</dbReference>
<dbReference type="RefSeq" id="XP_004337282.1">
    <property type="nucleotide sequence ID" value="XM_004337234.1"/>
</dbReference>
<dbReference type="Gene3D" id="1.10.720.30">
    <property type="entry name" value="SAP domain"/>
    <property type="match status" value="1"/>
</dbReference>
<dbReference type="InterPro" id="IPR003034">
    <property type="entry name" value="SAP_dom"/>
</dbReference>
<proteinExistence type="predicted"/>
<keyword evidence="4" id="KW-1185">Reference proteome</keyword>
<feature type="compositionally biased region" description="Pro residues" evidence="1">
    <location>
        <begin position="187"/>
        <end position="199"/>
    </location>
</feature>
<feature type="domain" description="SAP" evidence="2">
    <location>
        <begin position="346"/>
        <end position="380"/>
    </location>
</feature>
<feature type="compositionally biased region" description="Low complexity" evidence="1">
    <location>
        <begin position="146"/>
        <end position="170"/>
    </location>
</feature>
<dbReference type="VEuPathDB" id="AmoebaDB:ACA1_220060"/>
<dbReference type="SMART" id="SM00513">
    <property type="entry name" value="SAP"/>
    <property type="match status" value="1"/>
</dbReference>
<dbReference type="InterPro" id="IPR036361">
    <property type="entry name" value="SAP_dom_sf"/>
</dbReference>
<accession>L8GQ17</accession>
<evidence type="ECO:0000259" key="2">
    <source>
        <dbReference type="PROSITE" id="PS50800"/>
    </source>
</evidence>
<name>L8GQ17_ACACF</name>
<dbReference type="SUPFAM" id="SSF68906">
    <property type="entry name" value="SAP domain"/>
    <property type="match status" value="1"/>
</dbReference>
<evidence type="ECO:0000256" key="1">
    <source>
        <dbReference type="SAM" id="MobiDB-lite"/>
    </source>
</evidence>
<evidence type="ECO:0000313" key="4">
    <source>
        <dbReference type="Proteomes" id="UP000011083"/>
    </source>
</evidence>
<feature type="compositionally biased region" description="Polar residues" evidence="1">
    <location>
        <begin position="215"/>
        <end position="224"/>
    </location>
</feature>
<feature type="compositionally biased region" description="Low complexity" evidence="1">
    <location>
        <begin position="200"/>
        <end position="214"/>
    </location>
</feature>
<dbReference type="AlphaFoldDB" id="L8GQ17"/>
<dbReference type="EMBL" id="KB008036">
    <property type="protein sequence ID" value="ELR15269.1"/>
    <property type="molecule type" value="Genomic_DNA"/>
</dbReference>
<sequence>MVMNHDSWLITDQEEEGATTRGKNGGGMGAAFLLNAFGADIKFEDKFDVEDEEIATGNQGDLERFFKHGSTGLDTLLTNAAVVKDEQEELPDVNAFSFRWDDDEELKLNGGSDTEDHPPSLLLDSEDQLLLNSGLLSFDDITLHSTSSSLSSMSPSSSLSTFSTVSLSSPSPSPTLPDAKASSNPSSPTPSSSPLPSSPPSSIAPAPAPASAPATLQQQPTVSSVPRGGAMPPYAGSFHPGASPSATLCAPPPPSTTALAAVQSAPMSTSSSSSRVRRPRVSSSKVTPAAKKAASSSTPPRPRRRRAASTTVARDKQDRMAQEMAGDDLAKAILSGPLTLEKLASLSTLKVSVLQKQLKLVNASTKGAKAQLIQRLVRYMYLFSQQHRHQVHTSSCSSACGLPHNQPTTITATTASRCSGPFVDPTLINADSVRAKAAVERGRSISVGDGSPIPLSSSAPSLSVASYLSTHLFPTPLQITLTGRIVEEEEEEEFSD</sequence>
<dbReference type="Pfam" id="PF02037">
    <property type="entry name" value="SAP"/>
    <property type="match status" value="1"/>
</dbReference>
<feature type="compositionally biased region" description="Low complexity" evidence="1">
    <location>
        <begin position="281"/>
        <end position="298"/>
    </location>
</feature>
<protein>
    <submittedName>
        <fullName evidence="3">SAP domain containing protein</fullName>
    </submittedName>
</protein>